<dbReference type="RefSeq" id="WP_129734685.1">
    <property type="nucleotide sequence ID" value="NZ_PRLM01000002.1"/>
</dbReference>
<feature type="transmembrane region" description="Helical" evidence="1">
    <location>
        <begin position="6"/>
        <end position="27"/>
    </location>
</feature>
<reference evidence="2 3" key="2">
    <citation type="journal article" date="2020" name="Cell Rep.">
        <title>Acquisition and Adaptation of Ultra-small Parasitic Reduced Genome Bacteria to Mammalian Hosts.</title>
        <authorList>
            <person name="McLean J.S."/>
            <person name="Bor B."/>
            <person name="Kerns K.A."/>
            <person name="Liu Q."/>
            <person name="To T.T."/>
            <person name="Solden L."/>
            <person name="Hendrickson E.L."/>
            <person name="Wrighton K."/>
            <person name="Shi W."/>
            <person name="He X."/>
        </authorList>
    </citation>
    <scope>NUCLEOTIDE SEQUENCE [LARGE SCALE GENOMIC DNA]</scope>
    <source>
        <strain evidence="2 3">TM7_G3_2_Rum_HOT_351B</strain>
    </source>
</reference>
<keyword evidence="1" id="KW-0472">Membrane</keyword>
<keyword evidence="1" id="KW-0812">Transmembrane</keyword>
<dbReference type="EMBL" id="PRLM01000002">
    <property type="protein sequence ID" value="RYC75014.1"/>
    <property type="molecule type" value="Genomic_DNA"/>
</dbReference>
<evidence type="ECO:0000313" key="2">
    <source>
        <dbReference type="EMBL" id="RYC75014.1"/>
    </source>
</evidence>
<keyword evidence="1" id="KW-1133">Transmembrane helix</keyword>
<accession>A0ABY0FNV7</accession>
<keyword evidence="3" id="KW-1185">Reference proteome</keyword>
<gene>
    <name evidence="2" type="ORF">G3RUM_00295</name>
</gene>
<proteinExistence type="predicted"/>
<comment type="caution">
    <text evidence="2">The sequence shown here is derived from an EMBL/GenBank/DDBJ whole genome shotgun (WGS) entry which is preliminary data.</text>
</comment>
<protein>
    <recommendedName>
        <fullName evidence="4">DUF4333 domain-containing protein</fullName>
    </recommendedName>
</protein>
<dbReference type="Proteomes" id="UP001191019">
    <property type="component" value="Unassembled WGS sequence"/>
</dbReference>
<name>A0ABY0FNV7_9BACT</name>
<evidence type="ECO:0000256" key="1">
    <source>
        <dbReference type="SAM" id="Phobius"/>
    </source>
</evidence>
<evidence type="ECO:0008006" key="4">
    <source>
        <dbReference type="Google" id="ProtNLM"/>
    </source>
</evidence>
<evidence type="ECO:0000313" key="3">
    <source>
        <dbReference type="Proteomes" id="UP001191019"/>
    </source>
</evidence>
<organism evidence="2 3">
    <name type="scientific">Candidatus Nanosyncoccus alces</name>
    <dbReference type="NCBI Taxonomy" id="2171997"/>
    <lineage>
        <taxon>Bacteria</taxon>
        <taxon>Candidatus Saccharimonadota</taxon>
        <taxon>Candidatus Nanosyncoccalia</taxon>
        <taxon>Candidatus Nanosyncoccales</taxon>
        <taxon>Candidatus Nanosyncoccaceae</taxon>
        <taxon>Candidatus Nanosyncoccus</taxon>
    </lineage>
</organism>
<sequence>MKTDLFTSIVAAIAGVLIAFFVTNLFIGPIEEVTYKTVDTTVTAEVVNPNPEVFNYRALNPTVEVYVGECTEYDATGMCIDETETSSGTNTQETN</sequence>
<reference evidence="2 3" key="1">
    <citation type="journal article" date="2018" name="bioRxiv">
        <title>Evidence of independent acquisition and adaption of ultra-small bacteria to human hosts across the highly diverse yet reduced genomes of the phylum Saccharibacteria.</title>
        <authorList>
            <person name="McLean J.S."/>
            <person name="Bor B."/>
            <person name="To T.T."/>
            <person name="Liu Q."/>
            <person name="Kearns K.A."/>
            <person name="Solden L.M."/>
            <person name="Wrighton K.C."/>
            <person name="He X."/>
            <person name="Shi W."/>
        </authorList>
    </citation>
    <scope>NUCLEOTIDE SEQUENCE [LARGE SCALE GENOMIC DNA]</scope>
    <source>
        <strain evidence="2 3">TM7_G3_2_Rum_HOT_351B</strain>
    </source>
</reference>